<evidence type="ECO:0000313" key="15">
    <source>
        <dbReference type="EMBL" id="ODR46074.1"/>
    </source>
</evidence>
<evidence type="ECO:0000313" key="18">
    <source>
        <dbReference type="Proteomes" id="UP000094271"/>
    </source>
</evidence>
<comment type="subcellular location">
    <subcellularLocation>
        <location evidence="9">Cytoplasm</location>
    </subcellularLocation>
</comment>
<comment type="pathway">
    <text evidence="9">Amino-acid biosynthesis; L-lysine biosynthesis via DAP pathway; (S)-tetrahydrodipicolinate from L-aspartate: step 4/4.</text>
</comment>
<dbReference type="GeneID" id="93300837"/>
<evidence type="ECO:0000313" key="14">
    <source>
        <dbReference type="EMBL" id="ODM11557.1"/>
    </source>
</evidence>
<keyword evidence="4 9" id="KW-0521">NADP</keyword>
<evidence type="ECO:0000313" key="20">
    <source>
        <dbReference type="Proteomes" id="UP000095003"/>
    </source>
</evidence>
<dbReference type="EMBL" id="MCGI01000002">
    <property type="protein sequence ID" value="ODM11557.1"/>
    <property type="molecule type" value="Genomic_DNA"/>
</dbReference>
<keyword evidence="19" id="KW-1185">Reference proteome</keyword>
<feature type="active site" description="Proton donor/acceptor" evidence="9">
    <location>
        <position position="151"/>
    </location>
</feature>
<dbReference type="PANTHER" id="PTHR20836">
    <property type="entry name" value="DIHYDRODIPICOLINATE REDUCTASE"/>
    <property type="match status" value="1"/>
</dbReference>
<comment type="catalytic activity">
    <reaction evidence="9">
        <text>(S)-2,3,4,5-tetrahydrodipicolinate + NAD(+) + H2O = (2S,4S)-4-hydroxy-2,3,4,5-tetrahydrodipicolinate + NADH + H(+)</text>
        <dbReference type="Rhea" id="RHEA:35323"/>
        <dbReference type="ChEBI" id="CHEBI:15377"/>
        <dbReference type="ChEBI" id="CHEBI:15378"/>
        <dbReference type="ChEBI" id="CHEBI:16845"/>
        <dbReference type="ChEBI" id="CHEBI:57540"/>
        <dbReference type="ChEBI" id="CHEBI:57945"/>
        <dbReference type="ChEBI" id="CHEBI:67139"/>
        <dbReference type="EC" id="1.17.1.8"/>
    </reaction>
</comment>
<comment type="similarity">
    <text evidence="1 9">Belongs to the DapB family.</text>
</comment>
<feature type="binding site" evidence="9">
    <location>
        <begin position="93"/>
        <end position="95"/>
    </location>
    <ligand>
        <name>NAD(+)</name>
        <dbReference type="ChEBI" id="CHEBI:57540"/>
    </ligand>
</feature>
<proteinExistence type="inferred from homology"/>
<evidence type="ECO:0000256" key="8">
    <source>
        <dbReference type="ARBA" id="ARBA00023154"/>
    </source>
</evidence>
<comment type="caution">
    <text evidence="13">The sequence shown here is derived from an EMBL/GenBank/DDBJ whole genome shotgun (WGS) entry which is preliminary data.</text>
</comment>
<dbReference type="GO" id="GO:0016726">
    <property type="term" value="F:oxidoreductase activity, acting on CH or CH2 groups, NAD or NADP as acceptor"/>
    <property type="evidence" value="ECO:0007669"/>
    <property type="project" value="UniProtKB-UniRule"/>
</dbReference>
<keyword evidence="2 9" id="KW-0963">Cytoplasm</keyword>
<dbReference type="EMBL" id="MCGH01000003">
    <property type="protein sequence ID" value="ODM03747.1"/>
    <property type="molecule type" value="Genomic_DNA"/>
</dbReference>
<dbReference type="CDD" id="cd02274">
    <property type="entry name" value="DHDPR_N"/>
    <property type="match status" value="1"/>
</dbReference>
<feature type="binding site" evidence="9">
    <location>
        <position position="152"/>
    </location>
    <ligand>
        <name>(S)-2,3,4,5-tetrahydrodipicolinate</name>
        <dbReference type="ChEBI" id="CHEBI:16845"/>
    </ligand>
</feature>
<dbReference type="Gene3D" id="3.40.50.720">
    <property type="entry name" value="NAD(P)-binding Rossmann-like Domain"/>
    <property type="match status" value="1"/>
</dbReference>
<comment type="function">
    <text evidence="9">Catalyzes the conversion of 4-hydroxy-tetrahydrodipicolinate (HTPA) to tetrahydrodipicolinate.</text>
</comment>
<protein>
    <recommendedName>
        <fullName evidence="9 10">4-hydroxy-tetrahydrodipicolinate reductase</fullName>
        <shortName evidence="9">HTPA reductase</shortName>
        <ecNumber evidence="9 10">1.17.1.8</ecNumber>
    </recommendedName>
</protein>
<evidence type="ECO:0000313" key="13">
    <source>
        <dbReference type="EMBL" id="ODM03747.1"/>
    </source>
</evidence>
<dbReference type="EC" id="1.17.1.8" evidence="9 10"/>
<dbReference type="Proteomes" id="UP000094067">
    <property type="component" value="Unassembled WGS sequence"/>
</dbReference>
<feature type="domain" description="Dihydrodipicolinate reductase C-terminal" evidence="12">
    <location>
        <begin position="123"/>
        <end position="258"/>
    </location>
</feature>
<evidence type="ECO:0000256" key="3">
    <source>
        <dbReference type="ARBA" id="ARBA00022605"/>
    </source>
</evidence>
<comment type="subunit">
    <text evidence="9">Homotetramer.</text>
</comment>
<evidence type="ECO:0000256" key="6">
    <source>
        <dbReference type="ARBA" id="ARBA00023002"/>
    </source>
</evidence>
<feature type="binding site" evidence="9">
    <location>
        <begin position="161"/>
        <end position="162"/>
    </location>
    <ligand>
        <name>(S)-2,3,4,5-tetrahydrodipicolinate</name>
        <dbReference type="ChEBI" id="CHEBI:16845"/>
    </ligand>
</feature>
<keyword evidence="8 9" id="KW-0457">Lysine biosynthesis</keyword>
<organism evidence="13 17">
    <name type="scientific">Eisenbergiella tayi</name>
    <dbReference type="NCBI Taxonomy" id="1432052"/>
    <lineage>
        <taxon>Bacteria</taxon>
        <taxon>Bacillati</taxon>
        <taxon>Bacillota</taxon>
        <taxon>Clostridia</taxon>
        <taxon>Lachnospirales</taxon>
        <taxon>Lachnospiraceae</taxon>
        <taxon>Eisenbergiella</taxon>
    </lineage>
</organism>
<dbReference type="InterPro" id="IPR022663">
    <property type="entry name" value="DapB_C"/>
</dbReference>
<accession>A0A1E3A5K0</accession>
<evidence type="ECO:0000313" key="17">
    <source>
        <dbReference type="Proteomes" id="UP000094067"/>
    </source>
</evidence>
<dbReference type="PIRSF" id="PIRSF000161">
    <property type="entry name" value="DHPR"/>
    <property type="match status" value="1"/>
</dbReference>
<sequence>MVKILMHGCNGHMGQVIARLAASDSETEIIAGVDVSDHITNPYPVFKSLEDYRQAWEKDESLKADVVIDFSSAAAADKLLDYCGAVQMPVVLCTTGLTPEQLERVKTVAGKTAVLKSANMSMGINLLLKLLKEAAGVLAPAGFDIEIVEKHHNQKVDAPSGTALALADSINEEFNNEYTYVYDRSTRRQKRDAKEIGLSAVRGGTIVGDHDVIFAGEDEVITFSHTAYSKNVFAKGAVQAAKFLKAKPAGLYDMSDVIEGA</sequence>
<dbReference type="NCBIfam" id="TIGR00036">
    <property type="entry name" value="dapB"/>
    <property type="match status" value="1"/>
</dbReference>
<feature type="binding site" evidence="9">
    <location>
        <begin position="8"/>
        <end position="13"/>
    </location>
    <ligand>
        <name>NAD(+)</name>
        <dbReference type="ChEBI" id="CHEBI:57540"/>
    </ligand>
</feature>
<dbReference type="RefSeq" id="WP_044967688.1">
    <property type="nucleotide sequence ID" value="NZ_DBFYTC010000071.1"/>
</dbReference>
<dbReference type="PROSITE" id="PS01298">
    <property type="entry name" value="DAPB"/>
    <property type="match status" value="1"/>
</dbReference>
<dbReference type="PATRIC" id="fig|1432052.3.peg.2389"/>
<dbReference type="Proteomes" id="UP000094869">
    <property type="component" value="Unassembled WGS sequence"/>
</dbReference>
<dbReference type="FunFam" id="3.30.360.10:FF:000009">
    <property type="entry name" value="4-hydroxy-tetrahydrodipicolinate reductase"/>
    <property type="match status" value="1"/>
</dbReference>
<reference evidence="15 18" key="3">
    <citation type="submission" date="2016-08" db="EMBL/GenBank/DDBJ databases">
        <authorList>
            <person name="Seilhamer J.J."/>
        </authorList>
    </citation>
    <scope>NUCLEOTIDE SEQUENCE [LARGE SCALE GENOMIC DNA]</scope>
    <source>
        <strain evidence="15 18">NML150140-1</strain>
    </source>
</reference>
<dbReference type="Proteomes" id="UP000094271">
    <property type="component" value="Unassembled WGS sequence"/>
</dbReference>
<dbReference type="InterPro" id="IPR022664">
    <property type="entry name" value="DapB_N_CS"/>
</dbReference>
<dbReference type="EMBL" id="MEHD01000036">
    <property type="protein sequence ID" value="ODR50038.1"/>
    <property type="molecule type" value="Genomic_DNA"/>
</dbReference>
<evidence type="ECO:0000256" key="1">
    <source>
        <dbReference type="ARBA" id="ARBA00006642"/>
    </source>
</evidence>
<evidence type="ECO:0000259" key="11">
    <source>
        <dbReference type="Pfam" id="PF01113"/>
    </source>
</evidence>
<gene>
    <name evidence="9 13" type="primary">dapB</name>
    <name evidence="14" type="ORF">BEH84_02169</name>
    <name evidence="15" type="ORF">BEI59_25970</name>
    <name evidence="13" type="ORF">BEI61_04546</name>
    <name evidence="16" type="ORF">BEI63_23325</name>
</gene>
<evidence type="ECO:0000256" key="2">
    <source>
        <dbReference type="ARBA" id="ARBA00022490"/>
    </source>
</evidence>
<evidence type="ECO:0000256" key="10">
    <source>
        <dbReference type="NCBIfam" id="TIGR00036"/>
    </source>
</evidence>
<feature type="domain" description="Dihydrodipicolinate reductase N-terminal" evidence="11">
    <location>
        <begin position="2"/>
        <end position="120"/>
    </location>
</feature>
<keyword evidence="5 9" id="KW-0220">Diaminopimelate biosynthesis</keyword>
<keyword evidence="6 9" id="KW-0560">Oxidoreductase</keyword>
<evidence type="ECO:0000256" key="9">
    <source>
        <dbReference type="HAMAP-Rule" id="MF_00102"/>
    </source>
</evidence>
<dbReference type="GO" id="GO:0005829">
    <property type="term" value="C:cytosol"/>
    <property type="evidence" value="ECO:0007669"/>
    <property type="project" value="TreeGrafter"/>
</dbReference>
<dbReference type="UniPathway" id="UPA00034">
    <property type="reaction ID" value="UER00018"/>
</dbReference>
<dbReference type="InterPro" id="IPR023940">
    <property type="entry name" value="DHDPR_bac"/>
</dbReference>
<dbReference type="Gene3D" id="3.30.360.10">
    <property type="entry name" value="Dihydrodipicolinate Reductase, domain 2"/>
    <property type="match status" value="1"/>
</dbReference>
<dbReference type="Pfam" id="PF05173">
    <property type="entry name" value="DapB_C"/>
    <property type="match status" value="1"/>
</dbReference>
<dbReference type="AlphaFoldDB" id="A0A1E3A5K0"/>
<reference evidence="16 19" key="2">
    <citation type="submission" date="2016-08" db="EMBL/GenBank/DDBJ databases">
        <title>Characterization of Isolates of Eisenbergiella tayi Derived from Blood Cultures, Using Whole Genome Sequencing.</title>
        <authorList>
            <person name="Bernier A.-M."/>
            <person name="Burdz T."/>
            <person name="Wiebe D."/>
            <person name="Bernard K."/>
        </authorList>
    </citation>
    <scope>NUCLEOTIDE SEQUENCE [LARGE SCALE GENOMIC DNA]</scope>
    <source>
        <strain evidence="16 19">NML120146</strain>
    </source>
</reference>
<comment type="caution">
    <text evidence="9">Lacks conserved residue(s) required for the propagation of feature annotation.</text>
</comment>
<dbReference type="HAMAP" id="MF_00102">
    <property type="entry name" value="DapB"/>
    <property type="match status" value="1"/>
</dbReference>
<evidence type="ECO:0000313" key="19">
    <source>
        <dbReference type="Proteomes" id="UP000094869"/>
    </source>
</evidence>
<name>A0A1E3A5K0_9FIRM</name>
<dbReference type="SUPFAM" id="SSF51735">
    <property type="entry name" value="NAD(P)-binding Rossmann-fold domains"/>
    <property type="match status" value="1"/>
</dbReference>
<dbReference type="InterPro" id="IPR036291">
    <property type="entry name" value="NAD(P)-bd_dom_sf"/>
</dbReference>
<dbReference type="EMBL" id="MEHA01000025">
    <property type="protein sequence ID" value="ODR46074.1"/>
    <property type="molecule type" value="Genomic_DNA"/>
</dbReference>
<dbReference type="PANTHER" id="PTHR20836:SF7">
    <property type="entry name" value="4-HYDROXY-TETRAHYDRODIPICOLINATE REDUCTASE"/>
    <property type="match status" value="1"/>
</dbReference>
<evidence type="ECO:0000313" key="16">
    <source>
        <dbReference type="EMBL" id="ODR50038.1"/>
    </source>
</evidence>
<dbReference type="Proteomes" id="UP000095003">
    <property type="component" value="Unassembled WGS sequence"/>
</dbReference>
<dbReference type="InterPro" id="IPR000846">
    <property type="entry name" value="DapB_N"/>
</dbReference>
<reference evidence="17 20" key="1">
    <citation type="submission" date="2016-07" db="EMBL/GenBank/DDBJ databases">
        <title>Characterization of isolates of Eisenbergiella tayi derived from blood cultures, using whole genome sequencing.</title>
        <authorList>
            <person name="Burdz T."/>
            <person name="Wiebe D."/>
            <person name="Huynh C."/>
            <person name="Bernard K."/>
        </authorList>
    </citation>
    <scope>NUCLEOTIDE SEQUENCE [LARGE SCALE GENOMIC DNA]</scope>
    <source>
        <strain evidence="13 17">NML 110608</strain>
        <strain evidence="14 20">NML 120489</strain>
    </source>
</reference>
<feature type="active site" description="Proton donor" evidence="9">
    <location>
        <position position="155"/>
    </location>
</feature>
<dbReference type="GO" id="GO:0009089">
    <property type="term" value="P:lysine biosynthetic process via diaminopimelate"/>
    <property type="evidence" value="ECO:0007669"/>
    <property type="project" value="UniProtKB-UniRule"/>
</dbReference>
<feature type="binding site" evidence="9">
    <location>
        <position position="34"/>
    </location>
    <ligand>
        <name>NAD(+)</name>
        <dbReference type="ChEBI" id="CHEBI:57540"/>
    </ligand>
</feature>
<comment type="caution">
    <text evidence="9">Was originally thought to be a dihydrodipicolinate reductase (DHDPR), catalyzing the conversion of dihydrodipicolinate to tetrahydrodipicolinate. However, it was shown in E.coli that the substrate of the enzymatic reaction is not dihydrodipicolinate (DHDP) but in fact (2S,4S)-4-hydroxy-2,3,4,5-tetrahydrodipicolinic acid (HTPA), the product released by the DapA-catalyzed reaction.</text>
</comment>
<dbReference type="GO" id="GO:0008839">
    <property type="term" value="F:4-hydroxy-tetrahydrodipicolinate reductase"/>
    <property type="evidence" value="ECO:0007669"/>
    <property type="project" value="UniProtKB-UniRule"/>
</dbReference>
<dbReference type="SUPFAM" id="SSF55347">
    <property type="entry name" value="Glyceraldehyde-3-phosphate dehydrogenase-like, C-terminal domain"/>
    <property type="match status" value="1"/>
</dbReference>
<dbReference type="GO" id="GO:0051287">
    <property type="term" value="F:NAD binding"/>
    <property type="evidence" value="ECO:0007669"/>
    <property type="project" value="UniProtKB-UniRule"/>
</dbReference>
<evidence type="ECO:0000259" key="12">
    <source>
        <dbReference type="Pfam" id="PF05173"/>
    </source>
</evidence>
<keyword evidence="3 9" id="KW-0028">Amino-acid biosynthesis</keyword>
<keyword evidence="7 9" id="KW-0520">NAD</keyword>
<feature type="binding site" evidence="9">
    <location>
        <begin position="117"/>
        <end position="120"/>
    </location>
    <ligand>
        <name>NAD(+)</name>
        <dbReference type="ChEBI" id="CHEBI:57540"/>
    </ligand>
</feature>
<dbReference type="GO" id="GO:0019877">
    <property type="term" value="P:diaminopimelate biosynthetic process"/>
    <property type="evidence" value="ECO:0007669"/>
    <property type="project" value="UniProtKB-UniRule"/>
</dbReference>
<comment type="catalytic activity">
    <reaction evidence="9">
        <text>(S)-2,3,4,5-tetrahydrodipicolinate + NADP(+) + H2O = (2S,4S)-4-hydroxy-2,3,4,5-tetrahydrodipicolinate + NADPH + H(+)</text>
        <dbReference type="Rhea" id="RHEA:35331"/>
        <dbReference type="ChEBI" id="CHEBI:15377"/>
        <dbReference type="ChEBI" id="CHEBI:15378"/>
        <dbReference type="ChEBI" id="CHEBI:16845"/>
        <dbReference type="ChEBI" id="CHEBI:57783"/>
        <dbReference type="ChEBI" id="CHEBI:58349"/>
        <dbReference type="ChEBI" id="CHEBI:67139"/>
        <dbReference type="EC" id="1.17.1.8"/>
    </reaction>
</comment>
<evidence type="ECO:0000256" key="5">
    <source>
        <dbReference type="ARBA" id="ARBA00022915"/>
    </source>
</evidence>
<dbReference type="Pfam" id="PF01113">
    <property type="entry name" value="DapB_N"/>
    <property type="match status" value="1"/>
</dbReference>
<evidence type="ECO:0000256" key="4">
    <source>
        <dbReference type="ARBA" id="ARBA00022857"/>
    </source>
</evidence>
<dbReference type="GO" id="GO:0050661">
    <property type="term" value="F:NADP binding"/>
    <property type="evidence" value="ECO:0007669"/>
    <property type="project" value="UniProtKB-UniRule"/>
</dbReference>
<evidence type="ECO:0000256" key="7">
    <source>
        <dbReference type="ARBA" id="ARBA00023027"/>
    </source>
</evidence>
<dbReference type="OrthoDB" id="9790352at2"/>